<dbReference type="GO" id="GO:0045040">
    <property type="term" value="P:protein insertion into mitochondrial outer membrane"/>
    <property type="evidence" value="ECO:0007669"/>
    <property type="project" value="InterPro"/>
</dbReference>
<comment type="caution">
    <text evidence="1">The sequence shown here is derived from an EMBL/GenBank/DDBJ whole genome shotgun (WGS) entry which is preliminary data.</text>
</comment>
<dbReference type="EMBL" id="JAEUBG010004464">
    <property type="protein sequence ID" value="KAH3681344.1"/>
    <property type="molecule type" value="Genomic_DNA"/>
</dbReference>
<proteinExistence type="predicted"/>
<accession>A0A9P8Q216</accession>
<organism evidence="1 2">
    <name type="scientific">Wickerhamomyces pijperi</name>
    <name type="common">Yeast</name>
    <name type="synonym">Pichia pijperi</name>
    <dbReference type="NCBI Taxonomy" id="599730"/>
    <lineage>
        <taxon>Eukaryota</taxon>
        <taxon>Fungi</taxon>
        <taxon>Dikarya</taxon>
        <taxon>Ascomycota</taxon>
        <taxon>Saccharomycotina</taxon>
        <taxon>Saccharomycetes</taxon>
        <taxon>Phaffomycetales</taxon>
        <taxon>Wickerhamomycetaceae</taxon>
        <taxon>Wickerhamomyces</taxon>
    </lineage>
</organism>
<dbReference type="PANTHER" id="PTHR28230:SF1">
    <property type="entry name" value="MITOCHONDRIAL IMPORT PROTEIN 2"/>
    <property type="match status" value="1"/>
</dbReference>
<gene>
    <name evidence="1" type="ORF">WICPIJ_007697</name>
</gene>
<dbReference type="GO" id="GO:0005741">
    <property type="term" value="C:mitochondrial outer membrane"/>
    <property type="evidence" value="ECO:0007669"/>
    <property type="project" value="TreeGrafter"/>
</dbReference>
<evidence type="ECO:0000313" key="1">
    <source>
        <dbReference type="EMBL" id="KAH3681344.1"/>
    </source>
</evidence>
<reference evidence="1" key="1">
    <citation type="journal article" date="2021" name="Open Biol.">
        <title>Shared evolutionary footprints suggest mitochondrial oxidative damage underlies multiple complex I losses in fungi.</title>
        <authorList>
            <person name="Schikora-Tamarit M.A."/>
            <person name="Marcet-Houben M."/>
            <person name="Nosek J."/>
            <person name="Gabaldon T."/>
        </authorList>
    </citation>
    <scope>NUCLEOTIDE SEQUENCE</scope>
    <source>
        <strain evidence="1">CBS2887</strain>
    </source>
</reference>
<dbReference type="Proteomes" id="UP000774326">
    <property type="component" value="Unassembled WGS sequence"/>
</dbReference>
<sequence>MSNITDQINLADLIQPTNLEPSAFEQSLQDEGYEYDYTSSEYDTDDEIEHSINLKNAQLQWEQSVQQIKTLVGLVILPLIGKVLGRRVAGFLWRKAFDYFY</sequence>
<dbReference type="Pfam" id="PF19117">
    <property type="entry name" value="Mim2"/>
    <property type="match status" value="1"/>
</dbReference>
<dbReference type="PANTHER" id="PTHR28230">
    <property type="entry name" value="CHROMOSOME 1, WHOLE GENOME SHOTGUN SEQUENCE"/>
    <property type="match status" value="1"/>
</dbReference>
<dbReference type="GO" id="GO:0070096">
    <property type="term" value="P:mitochondrial outer membrane translocase complex assembly"/>
    <property type="evidence" value="ECO:0007669"/>
    <property type="project" value="InterPro"/>
</dbReference>
<dbReference type="InterPro" id="IPR037652">
    <property type="entry name" value="Mim2"/>
</dbReference>
<name>A0A9P8Q216_WICPI</name>
<dbReference type="AlphaFoldDB" id="A0A9P8Q216"/>
<keyword evidence="2" id="KW-1185">Reference proteome</keyword>
<protein>
    <submittedName>
        <fullName evidence="1">Uncharacterized protein</fullName>
    </submittedName>
</protein>
<evidence type="ECO:0000313" key="2">
    <source>
        <dbReference type="Proteomes" id="UP000774326"/>
    </source>
</evidence>
<reference evidence="1" key="2">
    <citation type="submission" date="2021-01" db="EMBL/GenBank/DDBJ databases">
        <authorList>
            <person name="Schikora-Tamarit M.A."/>
        </authorList>
    </citation>
    <scope>NUCLEOTIDE SEQUENCE</scope>
    <source>
        <strain evidence="1">CBS2887</strain>
    </source>
</reference>
<dbReference type="OrthoDB" id="5555533at2759"/>